<accession>A0AAD1CLQ7</accession>
<dbReference type="InterPro" id="IPR043129">
    <property type="entry name" value="ATPase_NBD"/>
</dbReference>
<dbReference type="NCBIfam" id="TIGR03725">
    <property type="entry name" value="T6A_YeaZ"/>
    <property type="match status" value="1"/>
</dbReference>
<sequence length="214" mass="24507">MSLILNLETSTKNCSVSISKNGICITSIEECSEKYLHSEKLHTFIQYAIKISKIDINDLQSICVSKGPGSYTSLRIGISAAKGLCFSLGIPLLSLDSLTIMSQKIDIKDGFLIPMIHAKSDFFYTSLFNRSKNRVAPISIKNLNDQYFRFITKNQKVYFFGNVNFQEKKKSLLTDYFHCFSHIYPSAIDMAFLSYVKFCNKKFNKIEKFIPFYL</sequence>
<dbReference type="PANTHER" id="PTHR11735:SF11">
    <property type="entry name" value="TRNA THREONYLCARBAMOYLADENOSINE BIOSYNTHESIS PROTEIN TSAB"/>
    <property type="match status" value="1"/>
</dbReference>
<dbReference type="Gene3D" id="3.30.420.40">
    <property type="match status" value="2"/>
</dbReference>
<dbReference type="GeneID" id="66557002"/>
<evidence type="ECO:0000313" key="3">
    <source>
        <dbReference type="Proteomes" id="UP000262607"/>
    </source>
</evidence>
<dbReference type="SUPFAM" id="SSF53067">
    <property type="entry name" value="Actin-like ATPase domain"/>
    <property type="match status" value="1"/>
</dbReference>
<dbReference type="PANTHER" id="PTHR11735">
    <property type="entry name" value="TRNA N6-ADENOSINE THREONYLCARBAMOYLTRANSFERASE"/>
    <property type="match status" value="1"/>
</dbReference>
<proteinExistence type="predicted"/>
<gene>
    <name evidence="2" type="ORF">CPU2_067</name>
</gene>
<dbReference type="InterPro" id="IPR000905">
    <property type="entry name" value="Gcp-like_dom"/>
</dbReference>
<dbReference type="GO" id="GO:0005829">
    <property type="term" value="C:cytosol"/>
    <property type="evidence" value="ECO:0007669"/>
    <property type="project" value="TreeGrafter"/>
</dbReference>
<dbReference type="InterPro" id="IPR022496">
    <property type="entry name" value="T6A_TsaB"/>
</dbReference>
<dbReference type="RefSeq" id="WP_110548986.1">
    <property type="nucleotide sequence ID" value="NZ_AP014610.1"/>
</dbReference>
<name>A0AAD1CLQ7_9FLAO</name>
<reference evidence="2 3" key="1">
    <citation type="submission" date="2014-06" db="EMBL/GenBank/DDBJ databases">
        <title>Genome sequence of the intracellular symbiont Blattabacterium cuenoti, strain CPU2 from the wood feeding cockroach Cryptocercus punctulatus.</title>
        <authorList>
            <person name="Kinjo Y."/>
            <person name="Ohkuma M."/>
            <person name="Tokuda G."/>
        </authorList>
    </citation>
    <scope>NUCLEOTIDE SEQUENCE [LARGE SCALE GENOMIC DNA]</scope>
    <source>
        <strain evidence="2 3">CPU2</strain>
    </source>
</reference>
<evidence type="ECO:0000313" key="2">
    <source>
        <dbReference type="EMBL" id="BBA17585.1"/>
    </source>
</evidence>
<dbReference type="EMBL" id="AP014610">
    <property type="protein sequence ID" value="BBA17585.1"/>
    <property type="molecule type" value="Genomic_DNA"/>
</dbReference>
<dbReference type="Pfam" id="PF00814">
    <property type="entry name" value="TsaD"/>
    <property type="match status" value="1"/>
</dbReference>
<feature type="domain" description="Gcp-like" evidence="1">
    <location>
        <begin position="37"/>
        <end position="134"/>
    </location>
</feature>
<evidence type="ECO:0000259" key="1">
    <source>
        <dbReference type="Pfam" id="PF00814"/>
    </source>
</evidence>
<dbReference type="CDD" id="cd24032">
    <property type="entry name" value="ASKHA_NBD_TsaB"/>
    <property type="match status" value="1"/>
</dbReference>
<protein>
    <submittedName>
        <fullName evidence="2">Glycoprotease M22 family domain-containing protein</fullName>
    </submittedName>
</protein>
<dbReference type="Proteomes" id="UP000262607">
    <property type="component" value="Chromosome"/>
</dbReference>
<dbReference type="AlphaFoldDB" id="A0AAD1CLQ7"/>
<organism evidence="2 3">
    <name type="scientific">Blattabacterium punctulatus CPU2</name>
    <dbReference type="NCBI Taxonomy" id="1457032"/>
    <lineage>
        <taxon>Bacteria</taxon>
        <taxon>Pseudomonadati</taxon>
        <taxon>Bacteroidota</taxon>
        <taxon>Flavobacteriia</taxon>
        <taxon>Flavobacteriales</taxon>
        <taxon>Blattabacteriaceae</taxon>
        <taxon>Blattabacterium</taxon>
    </lineage>
</organism>
<dbReference type="GO" id="GO:0002949">
    <property type="term" value="P:tRNA threonylcarbamoyladenosine modification"/>
    <property type="evidence" value="ECO:0007669"/>
    <property type="project" value="InterPro"/>
</dbReference>